<dbReference type="Proteomes" id="UP000694930">
    <property type="component" value="Chromosome 8"/>
</dbReference>
<reference evidence="3" key="2">
    <citation type="submission" date="2025-08" db="UniProtKB">
        <authorList>
            <consortium name="RefSeq"/>
        </authorList>
    </citation>
    <scope>IDENTIFICATION</scope>
</reference>
<sequence>MAGGDQLSNLPDSILLHILSMLPNNKEVVRTSVLSERWRFLWKSIPISLNFNFPNSENENDTPDYLVSIHRELYYWRSCEKIQKLNVWGLKYVQRFTKDVNLWVHFATKLANVEDFGHKFITDNQRIIFPCFNIFWFDYFRCKRLSILELKGWEFPPLSRKFLELDAEFNQLDFHGICCFLQSSLDLETLVIYWYDVELGYLLSWYTNWDEETRRLEPHNFNGSFPYLKTIKILSFNGCVLPLIKYLLKHAVVLEKFDIVAAVQRNDMSPDNVTVAREVLSYPRSSPHASVLFSNR</sequence>
<accession>A0ABM1HDZ6</accession>
<evidence type="ECO:0000313" key="2">
    <source>
        <dbReference type="Proteomes" id="UP000694930"/>
    </source>
</evidence>
<dbReference type="CDD" id="cd22160">
    <property type="entry name" value="F-box_AtFBL13-like"/>
    <property type="match status" value="1"/>
</dbReference>
<dbReference type="PANTHER" id="PTHR31900">
    <property type="entry name" value="F-BOX/RNI SUPERFAMILY PROTEIN-RELATED"/>
    <property type="match status" value="1"/>
</dbReference>
<organism evidence="2 3">
    <name type="scientific">Solanum pennellii</name>
    <name type="common">Tomato</name>
    <name type="synonym">Lycopersicon pennellii</name>
    <dbReference type="NCBI Taxonomy" id="28526"/>
    <lineage>
        <taxon>Eukaryota</taxon>
        <taxon>Viridiplantae</taxon>
        <taxon>Streptophyta</taxon>
        <taxon>Embryophyta</taxon>
        <taxon>Tracheophyta</taxon>
        <taxon>Spermatophyta</taxon>
        <taxon>Magnoliopsida</taxon>
        <taxon>eudicotyledons</taxon>
        <taxon>Gunneridae</taxon>
        <taxon>Pentapetalae</taxon>
        <taxon>asterids</taxon>
        <taxon>lamiids</taxon>
        <taxon>Solanales</taxon>
        <taxon>Solanaceae</taxon>
        <taxon>Solanoideae</taxon>
        <taxon>Solaneae</taxon>
        <taxon>Solanum</taxon>
        <taxon>Solanum subgen. Lycopersicon</taxon>
    </lineage>
</organism>
<reference evidence="2" key="1">
    <citation type="journal article" date="2014" name="Nat. Genet.">
        <title>The genome of the stress-tolerant wild tomato species Solanum pennellii.</title>
        <authorList>
            <person name="Bolger A."/>
            <person name="Scossa F."/>
            <person name="Bolger M.E."/>
            <person name="Lanz C."/>
            <person name="Maumus F."/>
            <person name="Tohge T."/>
            <person name="Quesneville H."/>
            <person name="Alseekh S."/>
            <person name="Sorensen I."/>
            <person name="Lichtenstein G."/>
            <person name="Fich E.A."/>
            <person name="Conte M."/>
            <person name="Keller H."/>
            <person name="Schneeberger K."/>
            <person name="Schwacke R."/>
            <person name="Ofner I."/>
            <person name="Vrebalov J."/>
            <person name="Xu Y."/>
            <person name="Osorio S."/>
            <person name="Aflitos S.A."/>
            <person name="Schijlen E."/>
            <person name="Jimenez-Gomez J.M."/>
            <person name="Ryngajllo M."/>
            <person name="Kimura S."/>
            <person name="Kumar R."/>
            <person name="Koenig D."/>
            <person name="Headland L.R."/>
            <person name="Maloof J.N."/>
            <person name="Sinha N."/>
            <person name="van Ham R.C."/>
            <person name="Lankhorst R.K."/>
            <person name="Mao L."/>
            <person name="Vogel A."/>
            <person name="Arsova B."/>
            <person name="Panstruga R."/>
            <person name="Fei Z."/>
            <person name="Rose J.K."/>
            <person name="Zamir D."/>
            <person name="Carrari F."/>
            <person name="Giovannoni J.J."/>
            <person name="Weigel D."/>
            <person name="Usadel B."/>
            <person name="Fernie A.R."/>
        </authorList>
    </citation>
    <scope>NUCLEOTIDE SEQUENCE [LARGE SCALE GENOMIC DNA]</scope>
    <source>
        <strain evidence="2">cv. LA0716</strain>
    </source>
</reference>
<keyword evidence="2" id="KW-1185">Reference proteome</keyword>
<feature type="domain" description="F-box" evidence="1">
    <location>
        <begin position="7"/>
        <end position="46"/>
    </location>
</feature>
<dbReference type="InterPro" id="IPR036047">
    <property type="entry name" value="F-box-like_dom_sf"/>
</dbReference>
<dbReference type="InterPro" id="IPR053781">
    <property type="entry name" value="F-box_AtFBL13-like"/>
</dbReference>
<gene>
    <name evidence="3" type="primary">LOC107027461</name>
</gene>
<dbReference type="Pfam" id="PF00646">
    <property type="entry name" value="F-box"/>
    <property type="match status" value="1"/>
</dbReference>
<dbReference type="RefSeq" id="XP_015084111.1">
    <property type="nucleotide sequence ID" value="XM_015228625.1"/>
</dbReference>
<dbReference type="PANTHER" id="PTHR31900:SF30">
    <property type="entry name" value="SUPERFAMILY PROTEIN, PUTATIVE-RELATED"/>
    <property type="match status" value="1"/>
</dbReference>
<dbReference type="GeneID" id="107027461"/>
<dbReference type="Gene3D" id="1.20.1280.50">
    <property type="match status" value="1"/>
</dbReference>
<dbReference type="SUPFAM" id="SSF81383">
    <property type="entry name" value="F-box domain"/>
    <property type="match status" value="1"/>
</dbReference>
<dbReference type="InterPro" id="IPR001810">
    <property type="entry name" value="F-box_dom"/>
</dbReference>
<dbReference type="InterPro" id="IPR050232">
    <property type="entry name" value="FBL13/AtMIF1-like"/>
</dbReference>
<protein>
    <submittedName>
        <fullName evidence="3">F-box/FBD/LRR-repeat protein At2g04230-like</fullName>
    </submittedName>
</protein>
<evidence type="ECO:0000313" key="3">
    <source>
        <dbReference type="RefSeq" id="XP_015084111.1"/>
    </source>
</evidence>
<proteinExistence type="predicted"/>
<name>A0ABM1HDZ6_SOLPN</name>
<evidence type="ECO:0000259" key="1">
    <source>
        <dbReference type="Pfam" id="PF00646"/>
    </source>
</evidence>